<feature type="chain" id="PRO_5037388143" description="DUF2782 domain-containing protein" evidence="2">
    <location>
        <begin position="21"/>
        <end position="113"/>
    </location>
</feature>
<evidence type="ECO:0000313" key="3">
    <source>
        <dbReference type="EMBL" id="GGW74698.1"/>
    </source>
</evidence>
<gene>
    <name evidence="3" type="ORF">GCM10007391_03400</name>
</gene>
<organism evidence="3 4">
    <name type="scientific">Alteromonas halophila</name>
    <dbReference type="NCBI Taxonomy" id="516698"/>
    <lineage>
        <taxon>Bacteria</taxon>
        <taxon>Pseudomonadati</taxon>
        <taxon>Pseudomonadota</taxon>
        <taxon>Gammaproteobacteria</taxon>
        <taxon>Alteromonadales</taxon>
        <taxon>Alteromonadaceae</taxon>
        <taxon>Alteromonas/Salinimonas group</taxon>
        <taxon>Alteromonas</taxon>
    </lineage>
</organism>
<comment type="caution">
    <text evidence="3">The sequence shown here is derived from an EMBL/GenBank/DDBJ whole genome shotgun (WGS) entry which is preliminary data.</text>
</comment>
<accession>A0A918JCR9</accession>
<dbReference type="EMBL" id="BMXP01000001">
    <property type="protein sequence ID" value="GGW74698.1"/>
    <property type="molecule type" value="Genomic_DNA"/>
</dbReference>
<evidence type="ECO:0008006" key="5">
    <source>
        <dbReference type="Google" id="ProtNLM"/>
    </source>
</evidence>
<evidence type="ECO:0000313" key="4">
    <source>
        <dbReference type="Proteomes" id="UP000631300"/>
    </source>
</evidence>
<proteinExistence type="predicted"/>
<reference evidence="3" key="1">
    <citation type="journal article" date="2014" name="Int. J. Syst. Evol. Microbiol.">
        <title>Complete genome sequence of Corynebacterium casei LMG S-19264T (=DSM 44701T), isolated from a smear-ripened cheese.</title>
        <authorList>
            <consortium name="US DOE Joint Genome Institute (JGI-PGF)"/>
            <person name="Walter F."/>
            <person name="Albersmeier A."/>
            <person name="Kalinowski J."/>
            <person name="Ruckert C."/>
        </authorList>
    </citation>
    <scope>NUCLEOTIDE SEQUENCE</scope>
    <source>
        <strain evidence="3">KCTC 22164</strain>
    </source>
</reference>
<evidence type="ECO:0000256" key="1">
    <source>
        <dbReference type="SAM" id="MobiDB-lite"/>
    </source>
</evidence>
<keyword evidence="2" id="KW-0732">Signal</keyword>
<evidence type="ECO:0000256" key="2">
    <source>
        <dbReference type="SAM" id="SignalP"/>
    </source>
</evidence>
<dbReference type="Proteomes" id="UP000631300">
    <property type="component" value="Unassembled WGS sequence"/>
</dbReference>
<protein>
    <recommendedName>
        <fullName evidence="5">DUF2782 domain-containing protein</fullName>
    </recommendedName>
</protein>
<sequence length="113" mass="12173">MKGLVLMSVVTSVLCFGANAAEAGNAKVQVVDTQGKPPFKRKLVDAPVKDVAQLEATDVVKTVKKRVVVSYQGKPPYTRRTIEVPVQDIAQFEDASEPDSGASKKGSRPPYSR</sequence>
<dbReference type="AlphaFoldDB" id="A0A918JCR9"/>
<name>A0A918JCR9_9ALTE</name>
<feature type="region of interest" description="Disordered" evidence="1">
    <location>
        <begin position="93"/>
        <end position="113"/>
    </location>
</feature>
<dbReference type="RefSeq" id="WP_189403355.1">
    <property type="nucleotide sequence ID" value="NZ_BMXP01000001.1"/>
</dbReference>
<keyword evidence="4" id="KW-1185">Reference proteome</keyword>
<reference evidence="3" key="2">
    <citation type="submission" date="2020-09" db="EMBL/GenBank/DDBJ databases">
        <authorList>
            <person name="Sun Q."/>
            <person name="Kim S."/>
        </authorList>
    </citation>
    <scope>NUCLEOTIDE SEQUENCE</scope>
    <source>
        <strain evidence="3">KCTC 22164</strain>
    </source>
</reference>
<feature type="signal peptide" evidence="2">
    <location>
        <begin position="1"/>
        <end position="20"/>
    </location>
</feature>